<reference evidence="1" key="1">
    <citation type="submission" date="2021-03" db="EMBL/GenBank/DDBJ databases">
        <title>Chromosome level genome of the anhydrobiotic midge Polypedilum vanderplanki.</title>
        <authorList>
            <person name="Yoshida Y."/>
            <person name="Kikawada T."/>
            <person name="Gusev O."/>
        </authorList>
    </citation>
    <scope>NUCLEOTIDE SEQUENCE</scope>
    <source>
        <strain evidence="1">NIAS01</strain>
        <tissue evidence="1">Whole body or cell culture</tissue>
    </source>
</reference>
<proteinExistence type="predicted"/>
<dbReference type="Proteomes" id="UP001107558">
    <property type="component" value="Chromosome 3"/>
</dbReference>
<evidence type="ECO:0000313" key="1">
    <source>
        <dbReference type="EMBL" id="KAG5672924.1"/>
    </source>
</evidence>
<comment type="caution">
    <text evidence="1">The sequence shown here is derived from an EMBL/GenBank/DDBJ whole genome shotgun (WGS) entry which is preliminary data.</text>
</comment>
<organism evidence="1 2">
    <name type="scientific">Polypedilum vanderplanki</name>
    <name type="common">Sleeping chironomid midge</name>
    <dbReference type="NCBI Taxonomy" id="319348"/>
    <lineage>
        <taxon>Eukaryota</taxon>
        <taxon>Metazoa</taxon>
        <taxon>Ecdysozoa</taxon>
        <taxon>Arthropoda</taxon>
        <taxon>Hexapoda</taxon>
        <taxon>Insecta</taxon>
        <taxon>Pterygota</taxon>
        <taxon>Neoptera</taxon>
        <taxon>Endopterygota</taxon>
        <taxon>Diptera</taxon>
        <taxon>Nematocera</taxon>
        <taxon>Chironomoidea</taxon>
        <taxon>Chironomidae</taxon>
        <taxon>Chironominae</taxon>
        <taxon>Polypedilum</taxon>
        <taxon>Polypedilum</taxon>
    </lineage>
</organism>
<dbReference type="AlphaFoldDB" id="A0A9J6BSS5"/>
<dbReference type="EMBL" id="JADBJN010000003">
    <property type="protein sequence ID" value="KAG5672924.1"/>
    <property type="molecule type" value="Genomic_DNA"/>
</dbReference>
<keyword evidence="2" id="KW-1185">Reference proteome</keyword>
<evidence type="ECO:0000313" key="2">
    <source>
        <dbReference type="Proteomes" id="UP001107558"/>
    </source>
</evidence>
<sequence length="501" mass="58370">MDPNLPLNLVRSESGNTLYNVSAAKNCDYDFLYKIDEFQLVNQALQEIGFERMSGVFFEEKIDFSLYQKLDRIDIYDILKSYPVGVKRIFYDKYNEWIYSRQKSVSMSKPNSNQISVSLTEILNTEPGKAFKQSICEEKALSIKEQRGLSGLIVDFYTKNNLVMSREDMSRLSQEIKEFFPNENSEVFYCEGSQPKGFLYHKYRNTLYSLGASTSTKGKKRKLSTNLPENEIEEQSFPNEIRMSDDFIRTNSQLPLDKLIEHWKVTSKYRNHKIRTEKLNVSQIITIYKAYQRADGYMLISMDFKSIFSDIDFFLKFDETSSKLVNIIKSNSVNSLVLQRLSNTSNQTQSEKLLNILFGLHCIFYDGGKQKGSKSKLSINDTFKFLILIAKNEHTYQSEVEDFKKYLMDNNKTMQPLIIGFGSNFSDLKFDKFIVICDDLSFKFDNLMNALESLLHIFFVFDLKFPTPNEKVYNFLSVLFYNVNNINLDAKTKQLLKLVIE</sequence>
<accession>A0A9J6BSS5</accession>
<dbReference type="OrthoDB" id="7755164at2759"/>
<name>A0A9J6BSS5_POLVA</name>
<protein>
    <submittedName>
        <fullName evidence="1">Uncharacterized protein</fullName>
    </submittedName>
</protein>
<gene>
    <name evidence="1" type="ORF">PVAND_003012</name>
</gene>